<dbReference type="OrthoDB" id="9786141at2"/>
<sequence length="180" mass="20361">MNSNTHPTSVFNYCPRCGSADFVQSGDRSKTCNDCSFSYFFNASSAASALIFDEQGRLMLTRRAINPHLGKLDLPGGFVEWNESAEEAIARELHEELGAEIAQMEYIGSFPNQYEFSGLVVHTLDATFKIKLKNPDRLQPQDDISAIEFYHLNEIDLDEIPFESIKMTINRLKESVNKKI</sequence>
<dbReference type="Proteomes" id="UP000243525">
    <property type="component" value="Unassembled WGS sequence"/>
</dbReference>
<comment type="cofactor">
    <cofactor evidence="1">
        <name>Mg(2+)</name>
        <dbReference type="ChEBI" id="CHEBI:18420"/>
    </cofactor>
</comment>
<evidence type="ECO:0000256" key="3">
    <source>
        <dbReference type="ARBA" id="ARBA00022842"/>
    </source>
</evidence>
<evidence type="ECO:0000256" key="2">
    <source>
        <dbReference type="ARBA" id="ARBA00022801"/>
    </source>
</evidence>
<accession>A0A2T5BYU4</accession>
<dbReference type="InterPro" id="IPR020476">
    <property type="entry name" value="Nudix_hydrolase"/>
</dbReference>
<dbReference type="Gene3D" id="3.90.79.10">
    <property type="entry name" value="Nucleoside Triphosphate Pyrophosphohydrolase"/>
    <property type="match status" value="1"/>
</dbReference>
<feature type="domain" description="Nudix hydrolase" evidence="5">
    <location>
        <begin position="42"/>
        <end position="173"/>
    </location>
</feature>
<evidence type="ECO:0000313" key="7">
    <source>
        <dbReference type="Proteomes" id="UP000243525"/>
    </source>
</evidence>
<dbReference type="InterPro" id="IPR015797">
    <property type="entry name" value="NUDIX_hydrolase-like_dom_sf"/>
</dbReference>
<keyword evidence="7" id="KW-1185">Reference proteome</keyword>
<dbReference type="CDD" id="cd04681">
    <property type="entry name" value="NUDIX_Hydrolase"/>
    <property type="match status" value="1"/>
</dbReference>
<reference evidence="6 7" key="1">
    <citation type="submission" date="2018-04" db="EMBL/GenBank/DDBJ databases">
        <title>Genomic Encyclopedia of Archaeal and Bacterial Type Strains, Phase II (KMG-II): from individual species to whole genera.</title>
        <authorList>
            <person name="Goeker M."/>
        </authorList>
    </citation>
    <scope>NUCLEOTIDE SEQUENCE [LARGE SCALE GENOMIC DNA]</scope>
    <source>
        <strain evidence="6 7">DSM 28823</strain>
    </source>
</reference>
<dbReference type="PRINTS" id="PR00502">
    <property type="entry name" value="NUDIXFAMILY"/>
</dbReference>
<dbReference type="AlphaFoldDB" id="A0A2T5BYU4"/>
<dbReference type="InterPro" id="IPR000086">
    <property type="entry name" value="NUDIX_hydrolase_dom"/>
</dbReference>
<evidence type="ECO:0000256" key="4">
    <source>
        <dbReference type="RuleBase" id="RU003476"/>
    </source>
</evidence>
<keyword evidence="3" id="KW-0460">Magnesium</keyword>
<dbReference type="InterPro" id="IPR020084">
    <property type="entry name" value="NUDIX_hydrolase_CS"/>
</dbReference>
<protein>
    <submittedName>
        <fullName evidence="6">Mutator protein MutT</fullName>
    </submittedName>
</protein>
<comment type="caution">
    <text evidence="6">The sequence shown here is derived from an EMBL/GenBank/DDBJ whole genome shotgun (WGS) entry which is preliminary data.</text>
</comment>
<dbReference type="PANTHER" id="PTHR43222">
    <property type="entry name" value="NUDIX HYDROLASE 23"/>
    <property type="match status" value="1"/>
</dbReference>
<evidence type="ECO:0000313" key="6">
    <source>
        <dbReference type="EMBL" id="PTN07421.1"/>
    </source>
</evidence>
<evidence type="ECO:0000259" key="5">
    <source>
        <dbReference type="PROSITE" id="PS51462"/>
    </source>
</evidence>
<dbReference type="Pfam" id="PF00293">
    <property type="entry name" value="NUDIX"/>
    <property type="match status" value="1"/>
</dbReference>
<comment type="similarity">
    <text evidence="4">Belongs to the Nudix hydrolase family.</text>
</comment>
<dbReference type="GO" id="GO:0016787">
    <property type="term" value="F:hydrolase activity"/>
    <property type="evidence" value="ECO:0007669"/>
    <property type="project" value="UniProtKB-KW"/>
</dbReference>
<dbReference type="PANTHER" id="PTHR43222:SF2">
    <property type="entry name" value="NUDIX HYDROLASE 23, CHLOROPLASTIC"/>
    <property type="match status" value="1"/>
</dbReference>
<dbReference type="EMBL" id="QAAD01000017">
    <property type="protein sequence ID" value="PTN07421.1"/>
    <property type="molecule type" value="Genomic_DNA"/>
</dbReference>
<proteinExistence type="inferred from homology"/>
<dbReference type="RefSeq" id="WP_107823258.1">
    <property type="nucleotide sequence ID" value="NZ_OY782574.1"/>
</dbReference>
<name>A0A2T5BYU4_9BACT</name>
<evidence type="ECO:0000256" key="1">
    <source>
        <dbReference type="ARBA" id="ARBA00001946"/>
    </source>
</evidence>
<dbReference type="PROSITE" id="PS00893">
    <property type="entry name" value="NUDIX_BOX"/>
    <property type="match status" value="1"/>
</dbReference>
<gene>
    <name evidence="6" type="ORF">C8N47_11714</name>
</gene>
<keyword evidence="2 4" id="KW-0378">Hydrolase</keyword>
<dbReference type="SUPFAM" id="SSF55811">
    <property type="entry name" value="Nudix"/>
    <property type="match status" value="1"/>
</dbReference>
<organism evidence="6 7">
    <name type="scientific">Mangrovibacterium marinum</name>
    <dbReference type="NCBI Taxonomy" id="1639118"/>
    <lineage>
        <taxon>Bacteria</taxon>
        <taxon>Pseudomonadati</taxon>
        <taxon>Bacteroidota</taxon>
        <taxon>Bacteroidia</taxon>
        <taxon>Marinilabiliales</taxon>
        <taxon>Prolixibacteraceae</taxon>
        <taxon>Mangrovibacterium</taxon>
    </lineage>
</organism>
<dbReference type="PROSITE" id="PS51462">
    <property type="entry name" value="NUDIX"/>
    <property type="match status" value="1"/>
</dbReference>